<keyword evidence="1" id="KW-1133">Transmembrane helix</keyword>
<feature type="transmembrane region" description="Helical" evidence="1">
    <location>
        <begin position="271"/>
        <end position="292"/>
    </location>
</feature>
<sequence length="334" mass="39031">MLLLPNESCISTKPWTVIVFTDGLSLSSLPLYFLTFYILIFKCPPVFNKYRILLLRHLVCCFFMEFNMTIIWQLIIIMPLNTLCANSIAYNFPKMVFYIQIHMMLFTAITIFDLSDYRLKVVKTGSQEKLVKRINFFKYFTYFSFSITMSFLYISYGSITNEKSYKLRVQQKFGNLPDFVWCDNCIFFDDSSNIIIIFFISGMISVTLAFFYCIITAYASFSALNEMKKSFSVKTLEVQKNFLISLLIMVYSSLEWEFREFQQNNTVFQNAIHLLFIAIPCLIFFIGCFSSISYDLMFISYVCVSLITQHGSASTLILLTTNKALRNVIKSFWK</sequence>
<feature type="transmembrane region" description="Helical" evidence="1">
    <location>
        <begin position="298"/>
        <end position="320"/>
    </location>
</feature>
<dbReference type="Pfam" id="PF10318">
    <property type="entry name" value="7TM_GPCR_Srh"/>
    <property type="match status" value="2"/>
</dbReference>
<keyword evidence="3" id="KW-1185">Reference proteome</keyword>
<evidence type="ECO:0000313" key="2">
    <source>
        <dbReference type="EMBL" id="CAI5442526.1"/>
    </source>
</evidence>
<dbReference type="OrthoDB" id="5819469at2759"/>
<evidence type="ECO:0000256" key="1">
    <source>
        <dbReference type="SAM" id="Phobius"/>
    </source>
</evidence>
<dbReference type="InterPro" id="IPR019422">
    <property type="entry name" value="7TM_GPCR_serpentine_rcpt_Srh"/>
</dbReference>
<gene>
    <name evidence="2" type="ORF">CAMP_LOCUS5163</name>
</gene>
<feature type="transmembrane region" description="Helical" evidence="1">
    <location>
        <begin position="53"/>
        <end position="75"/>
    </location>
</feature>
<dbReference type="AlphaFoldDB" id="A0A9P1MZZ3"/>
<dbReference type="PANTHER" id="PTHR47405">
    <property type="entry name" value="SERPENTINE RECEPTOR, CLASS H-RELATED"/>
    <property type="match status" value="1"/>
</dbReference>
<dbReference type="EMBL" id="CANHGI010000002">
    <property type="protein sequence ID" value="CAI5442526.1"/>
    <property type="molecule type" value="Genomic_DNA"/>
</dbReference>
<organism evidence="2 3">
    <name type="scientific">Caenorhabditis angaria</name>
    <dbReference type="NCBI Taxonomy" id="860376"/>
    <lineage>
        <taxon>Eukaryota</taxon>
        <taxon>Metazoa</taxon>
        <taxon>Ecdysozoa</taxon>
        <taxon>Nematoda</taxon>
        <taxon>Chromadorea</taxon>
        <taxon>Rhabditida</taxon>
        <taxon>Rhabditina</taxon>
        <taxon>Rhabditomorpha</taxon>
        <taxon>Rhabditoidea</taxon>
        <taxon>Rhabditidae</taxon>
        <taxon>Peloderinae</taxon>
        <taxon>Caenorhabditis</taxon>
    </lineage>
</organism>
<feature type="transmembrane region" description="Helical" evidence="1">
    <location>
        <begin position="15"/>
        <end position="41"/>
    </location>
</feature>
<evidence type="ECO:0000313" key="3">
    <source>
        <dbReference type="Proteomes" id="UP001152747"/>
    </source>
</evidence>
<feature type="transmembrane region" description="Helical" evidence="1">
    <location>
        <begin position="194"/>
        <end position="221"/>
    </location>
</feature>
<accession>A0A9P1MZZ3</accession>
<name>A0A9P1MZZ3_9PELO</name>
<feature type="transmembrane region" description="Helical" evidence="1">
    <location>
        <begin position="136"/>
        <end position="156"/>
    </location>
</feature>
<keyword evidence="1" id="KW-0472">Membrane</keyword>
<keyword evidence="1" id="KW-0812">Transmembrane</keyword>
<proteinExistence type="predicted"/>
<comment type="caution">
    <text evidence="2">The sequence shown here is derived from an EMBL/GenBank/DDBJ whole genome shotgun (WGS) entry which is preliminary data.</text>
</comment>
<dbReference type="Proteomes" id="UP001152747">
    <property type="component" value="Unassembled WGS sequence"/>
</dbReference>
<dbReference type="PANTHER" id="PTHR47405:SF2">
    <property type="entry name" value="SERPENTINE RECEPTOR, CLASS H"/>
    <property type="match status" value="1"/>
</dbReference>
<reference evidence="2" key="1">
    <citation type="submission" date="2022-11" db="EMBL/GenBank/DDBJ databases">
        <authorList>
            <person name="Kikuchi T."/>
        </authorList>
    </citation>
    <scope>NUCLEOTIDE SEQUENCE</scope>
    <source>
        <strain evidence="2">PS1010</strain>
    </source>
</reference>
<protein>
    <submittedName>
        <fullName evidence="2">Uncharacterized protein</fullName>
    </submittedName>
</protein>
<feature type="transmembrane region" description="Helical" evidence="1">
    <location>
        <begin position="95"/>
        <end position="115"/>
    </location>
</feature>